<proteinExistence type="predicted"/>
<dbReference type="SUPFAM" id="SSF48452">
    <property type="entry name" value="TPR-like"/>
    <property type="match status" value="1"/>
</dbReference>
<dbReference type="Proteomes" id="UP000316476">
    <property type="component" value="Unassembled WGS sequence"/>
</dbReference>
<dbReference type="RefSeq" id="WP_146412813.1">
    <property type="nucleotide sequence ID" value="NZ_SJPZ01000001.1"/>
</dbReference>
<sequence>MHVWQAPAMKSAVGKRVIIAGVEGPRSLTGRLVDQLLQQAPSDAGRQIQLATVDQLPQPPEIQLTSATDAVPSDVALMPIARSEGFDYVLQGRVIEKTHQRIRRDVVPIQNAAPEHITLSWRLLATSGDQPPIGAPLTVHFDDAMQRYPDLANEEDPTLALLKAAARDTNRLILPSLRKDEVLLARPYLTPLSGRVRKGNKLAKNGNWQMAAQLWEEALRWNPLNTSAMVNLSLAAVARQDFTQAKELARRAVRWAPTKFNKENLVWIELRQREYHKSFGLDDPPEGWFVTFDEAP</sequence>
<accession>A0A5C6FV57</accession>
<evidence type="ECO:0000313" key="2">
    <source>
        <dbReference type="Proteomes" id="UP000316476"/>
    </source>
</evidence>
<dbReference type="Gene3D" id="1.25.40.10">
    <property type="entry name" value="Tetratricopeptide repeat domain"/>
    <property type="match status" value="1"/>
</dbReference>
<organism evidence="1 2">
    <name type="scientific">Crateriforma conspicua</name>
    <dbReference type="NCBI Taxonomy" id="2527996"/>
    <lineage>
        <taxon>Bacteria</taxon>
        <taxon>Pseudomonadati</taxon>
        <taxon>Planctomycetota</taxon>
        <taxon>Planctomycetia</taxon>
        <taxon>Planctomycetales</taxon>
        <taxon>Planctomycetaceae</taxon>
        <taxon>Crateriforma</taxon>
    </lineage>
</organism>
<reference evidence="1 2" key="1">
    <citation type="submission" date="2019-02" db="EMBL/GenBank/DDBJ databases">
        <title>Deep-cultivation of Planctomycetes and their phenomic and genomic characterization uncovers novel biology.</title>
        <authorList>
            <person name="Wiegand S."/>
            <person name="Jogler M."/>
            <person name="Boedeker C."/>
            <person name="Pinto D."/>
            <person name="Vollmers J."/>
            <person name="Rivas-Marin E."/>
            <person name="Kohn T."/>
            <person name="Peeters S.H."/>
            <person name="Heuer A."/>
            <person name="Rast P."/>
            <person name="Oberbeckmann S."/>
            <person name="Bunk B."/>
            <person name="Jeske O."/>
            <person name="Meyerdierks A."/>
            <person name="Storesund J.E."/>
            <person name="Kallscheuer N."/>
            <person name="Luecker S."/>
            <person name="Lage O.M."/>
            <person name="Pohl T."/>
            <person name="Merkel B.J."/>
            <person name="Hornburger P."/>
            <person name="Mueller R.-W."/>
            <person name="Bruemmer F."/>
            <person name="Labrenz M."/>
            <person name="Spormann A.M."/>
            <person name="Op Den Camp H."/>
            <person name="Overmann J."/>
            <person name="Amann R."/>
            <person name="Jetten M.S.M."/>
            <person name="Mascher T."/>
            <person name="Medema M.H."/>
            <person name="Devos D.P."/>
            <person name="Kaster A.-K."/>
            <person name="Ovreas L."/>
            <person name="Rohde M."/>
            <person name="Galperin M.Y."/>
            <person name="Jogler C."/>
        </authorList>
    </citation>
    <scope>NUCLEOTIDE SEQUENCE [LARGE SCALE GENOMIC DNA]</scope>
    <source>
        <strain evidence="1 2">V7</strain>
    </source>
</reference>
<evidence type="ECO:0000313" key="1">
    <source>
        <dbReference type="EMBL" id="TWU66184.1"/>
    </source>
</evidence>
<gene>
    <name evidence="1" type="ORF">V7x_17420</name>
</gene>
<name>A0A5C6FV57_9PLAN</name>
<comment type="caution">
    <text evidence="1">The sequence shown here is derived from an EMBL/GenBank/DDBJ whole genome shotgun (WGS) entry which is preliminary data.</text>
</comment>
<protein>
    <submittedName>
        <fullName evidence="1">Tetratricopeptide repeat protein</fullName>
    </submittedName>
</protein>
<dbReference type="AlphaFoldDB" id="A0A5C6FV57"/>
<dbReference type="OrthoDB" id="262809at2"/>
<dbReference type="EMBL" id="SJPZ01000001">
    <property type="protein sequence ID" value="TWU66184.1"/>
    <property type="molecule type" value="Genomic_DNA"/>
</dbReference>
<dbReference type="InterPro" id="IPR011990">
    <property type="entry name" value="TPR-like_helical_dom_sf"/>
</dbReference>